<evidence type="ECO:0000256" key="1">
    <source>
        <dbReference type="SAM" id="MobiDB-lite"/>
    </source>
</evidence>
<dbReference type="EnsemblMetazoa" id="ISCW003692-RA">
    <property type="protein sequence ID" value="ISCW003692-PA"/>
    <property type="gene ID" value="ISCW003692"/>
</dbReference>
<dbReference type="AlphaFoldDB" id="B7PI49"/>
<dbReference type="VEuPathDB" id="VectorBase:ISCI003692"/>
<keyword evidence="4" id="KW-1185">Reference proteome</keyword>
<evidence type="ECO:0000313" key="4">
    <source>
        <dbReference type="Proteomes" id="UP000001555"/>
    </source>
</evidence>
<dbReference type="VEuPathDB" id="VectorBase:ISCP_009443"/>
<reference evidence="2 4" key="1">
    <citation type="submission" date="2008-03" db="EMBL/GenBank/DDBJ databases">
        <title>Annotation of Ixodes scapularis.</title>
        <authorList>
            <consortium name="Ixodes scapularis Genome Project Consortium"/>
            <person name="Caler E."/>
            <person name="Hannick L.I."/>
            <person name="Bidwell S."/>
            <person name="Joardar V."/>
            <person name="Thiagarajan M."/>
            <person name="Amedeo P."/>
            <person name="Galinsky K.J."/>
            <person name="Schobel S."/>
            <person name="Inman J."/>
            <person name="Hostetler J."/>
            <person name="Miller J."/>
            <person name="Hammond M."/>
            <person name="Megy K."/>
            <person name="Lawson D."/>
            <person name="Kodira C."/>
            <person name="Sutton G."/>
            <person name="Meyer J."/>
            <person name="Hill C.A."/>
            <person name="Birren B."/>
            <person name="Nene V."/>
            <person name="Collins F."/>
            <person name="Alarcon-Chaidez F."/>
            <person name="Wikel S."/>
            <person name="Strausberg R."/>
        </authorList>
    </citation>
    <scope>NUCLEOTIDE SEQUENCE [LARGE SCALE GENOMIC DNA]</scope>
    <source>
        <strain evidence="4">Wikel</strain>
        <strain evidence="2">Wikel colony</strain>
    </source>
</reference>
<dbReference type="EMBL" id="DS716858">
    <property type="protein sequence ID" value="EEC06271.1"/>
    <property type="molecule type" value="Genomic_DNA"/>
</dbReference>
<protein>
    <submittedName>
        <fullName evidence="2 3">Uncharacterized protein</fullName>
    </submittedName>
</protein>
<evidence type="ECO:0000313" key="3">
    <source>
        <dbReference type="EnsemblMetazoa" id="ISCW003692-PA"/>
    </source>
</evidence>
<dbReference type="HOGENOM" id="CLU_2064032_0_0_1"/>
<organism>
    <name type="scientific">Ixodes scapularis</name>
    <name type="common">Black-legged tick</name>
    <name type="synonym">Deer tick</name>
    <dbReference type="NCBI Taxonomy" id="6945"/>
    <lineage>
        <taxon>Eukaryota</taxon>
        <taxon>Metazoa</taxon>
        <taxon>Ecdysozoa</taxon>
        <taxon>Arthropoda</taxon>
        <taxon>Chelicerata</taxon>
        <taxon>Arachnida</taxon>
        <taxon>Acari</taxon>
        <taxon>Parasitiformes</taxon>
        <taxon>Ixodida</taxon>
        <taxon>Ixodoidea</taxon>
        <taxon>Ixodidae</taxon>
        <taxon>Ixodinae</taxon>
        <taxon>Ixodes</taxon>
    </lineage>
</organism>
<evidence type="ECO:0000313" key="2">
    <source>
        <dbReference type="EMBL" id="EEC06271.1"/>
    </source>
</evidence>
<dbReference type="OrthoDB" id="6491152at2759"/>
<name>B7PI49_IXOSC</name>
<dbReference type="Proteomes" id="UP000001555">
    <property type="component" value="Unassembled WGS sequence"/>
</dbReference>
<gene>
    <name evidence="2" type="ORF">IscW_ISCW003692</name>
</gene>
<dbReference type="EMBL" id="ABJB010669935">
    <property type="status" value="NOT_ANNOTATED_CDS"/>
    <property type="molecule type" value="Genomic_DNA"/>
</dbReference>
<reference evidence="3" key="2">
    <citation type="submission" date="2020-05" db="UniProtKB">
        <authorList>
            <consortium name="EnsemblMetazoa"/>
        </authorList>
    </citation>
    <scope>IDENTIFICATION</scope>
    <source>
        <strain evidence="3">wikel</strain>
    </source>
</reference>
<proteinExistence type="predicted"/>
<dbReference type="PaxDb" id="6945-B7PI49"/>
<dbReference type="VEuPathDB" id="VectorBase:ISCW003692"/>
<dbReference type="InParanoid" id="B7PI49"/>
<sequence length="119" mass="13371">MCALCEFSSYGREVVEWHNRNTHKPLNPWVTGTYSTSKKVTMDERKYGQCSFKAETLCAVREHYRKAHPGLAFKYVVPKCHGQMKADVVKKCAIPPPPSKPRSFTAVSPPAKASPSTSW</sequence>
<feature type="region of interest" description="Disordered" evidence="1">
    <location>
        <begin position="96"/>
        <end position="119"/>
    </location>
</feature>
<accession>B7PI49</accession>